<organism evidence="2 3">
    <name type="scientific">Paenibacillus dendritiformis C454</name>
    <dbReference type="NCBI Taxonomy" id="1131935"/>
    <lineage>
        <taxon>Bacteria</taxon>
        <taxon>Bacillati</taxon>
        <taxon>Bacillota</taxon>
        <taxon>Bacilli</taxon>
        <taxon>Bacillales</taxon>
        <taxon>Paenibacillaceae</taxon>
        <taxon>Paenibacillus</taxon>
    </lineage>
</organism>
<dbReference type="STRING" id="1131935.PDENDC454_05326"/>
<keyword evidence="1" id="KW-0472">Membrane</keyword>
<feature type="transmembrane region" description="Helical" evidence="1">
    <location>
        <begin position="20"/>
        <end position="38"/>
    </location>
</feature>
<sequence>MNDQIRRQPNQRTSRRKRLATLLLVLPASLVIYDYVRYICGGPIEPMEMATMLIRLSIAKLVILILLHIRQK</sequence>
<evidence type="ECO:0000256" key="1">
    <source>
        <dbReference type="SAM" id="Phobius"/>
    </source>
</evidence>
<proteinExistence type="predicted"/>
<reference evidence="2 3" key="1">
    <citation type="journal article" date="2012" name="J. Bacteriol.">
        <title>Genome Sequence of the Pattern-Forming Social Bacterium Paenibacillus dendritiformis C454 Chiral Morphotype.</title>
        <authorList>
            <person name="Sirota-Madi A."/>
            <person name="Olender T."/>
            <person name="Helman Y."/>
            <person name="Brainis I."/>
            <person name="Finkelshtein A."/>
            <person name="Roth D."/>
            <person name="Hagai E."/>
            <person name="Leshkowitz D."/>
            <person name="Brodsky L."/>
            <person name="Galatenko V."/>
            <person name="Nikolaev V."/>
            <person name="Gutnick D.L."/>
            <person name="Lancet D."/>
            <person name="Ben-Jacob E."/>
        </authorList>
    </citation>
    <scope>NUCLEOTIDE SEQUENCE [LARGE SCALE GENOMIC DNA]</scope>
    <source>
        <strain evidence="2 3">C454</strain>
    </source>
</reference>
<keyword evidence="3" id="KW-1185">Reference proteome</keyword>
<dbReference type="Proteomes" id="UP000003900">
    <property type="component" value="Unassembled WGS sequence"/>
</dbReference>
<dbReference type="OrthoDB" id="9982404at2"/>
<evidence type="ECO:0000313" key="3">
    <source>
        <dbReference type="Proteomes" id="UP000003900"/>
    </source>
</evidence>
<accession>H3SC29</accession>
<protein>
    <submittedName>
        <fullName evidence="2">Uncharacterized protein</fullName>
    </submittedName>
</protein>
<dbReference type="PATRIC" id="fig|1131935.3.peg.1060"/>
<dbReference type="EMBL" id="AHKH01000008">
    <property type="protein sequence ID" value="EHQ63543.1"/>
    <property type="molecule type" value="Genomic_DNA"/>
</dbReference>
<keyword evidence="1" id="KW-1133">Transmembrane helix</keyword>
<feature type="transmembrane region" description="Helical" evidence="1">
    <location>
        <begin position="50"/>
        <end position="69"/>
    </location>
</feature>
<name>H3SC29_9BACL</name>
<evidence type="ECO:0000313" key="2">
    <source>
        <dbReference type="EMBL" id="EHQ63543.1"/>
    </source>
</evidence>
<comment type="caution">
    <text evidence="2">The sequence shown here is derived from an EMBL/GenBank/DDBJ whole genome shotgun (WGS) entry which is preliminary data.</text>
</comment>
<keyword evidence="1" id="KW-0812">Transmembrane</keyword>
<dbReference type="AlphaFoldDB" id="H3SC29"/>
<gene>
    <name evidence="2" type="ORF">PDENDC454_05326</name>
</gene>
<dbReference type="RefSeq" id="WP_006675580.1">
    <property type="nucleotide sequence ID" value="NZ_AHKH01000008.1"/>
</dbReference>